<evidence type="ECO:0000259" key="8">
    <source>
        <dbReference type="Pfam" id="PF00892"/>
    </source>
</evidence>
<keyword evidence="3" id="KW-1003">Cell membrane</keyword>
<gene>
    <name evidence="9" type="ORF">AERYTH_08785</name>
</gene>
<feature type="transmembrane region" description="Helical" evidence="7">
    <location>
        <begin position="266"/>
        <end position="283"/>
    </location>
</feature>
<dbReference type="PANTHER" id="PTHR42920">
    <property type="entry name" value="OS03G0707200 PROTEIN-RELATED"/>
    <property type="match status" value="1"/>
</dbReference>
<protein>
    <recommendedName>
        <fullName evidence="8">EamA domain-containing protein</fullName>
    </recommendedName>
</protein>
<feature type="transmembrane region" description="Helical" evidence="7">
    <location>
        <begin position="206"/>
        <end position="229"/>
    </location>
</feature>
<organism evidence="9 10">
    <name type="scientific">Aeromicrobium erythreum</name>
    <dbReference type="NCBI Taxonomy" id="2041"/>
    <lineage>
        <taxon>Bacteria</taxon>
        <taxon>Bacillati</taxon>
        <taxon>Actinomycetota</taxon>
        <taxon>Actinomycetes</taxon>
        <taxon>Propionibacteriales</taxon>
        <taxon>Nocardioidaceae</taxon>
        <taxon>Aeromicrobium</taxon>
    </lineage>
</organism>
<dbReference type="Pfam" id="PF00892">
    <property type="entry name" value="EamA"/>
    <property type="match status" value="1"/>
</dbReference>
<dbReference type="GO" id="GO:0005886">
    <property type="term" value="C:plasma membrane"/>
    <property type="evidence" value="ECO:0007669"/>
    <property type="project" value="UniProtKB-SubCell"/>
</dbReference>
<dbReference type="PATRIC" id="fig|2041.4.peg.1840"/>
<comment type="subcellular location">
    <subcellularLocation>
        <location evidence="1">Cell membrane</location>
        <topology evidence="1">Multi-pass membrane protein</topology>
    </subcellularLocation>
</comment>
<reference evidence="9 10" key="1">
    <citation type="journal article" date="1991" name="Int. J. Syst. Bacteriol.">
        <title>Description of the erythromycin-producing bacterium Arthrobacter sp. strain NRRL B-3381 as Aeromicrobium erythreum gen. nov., sp. nov.</title>
        <authorList>
            <person name="Miller E.S."/>
            <person name="Woese C.R."/>
            <person name="Brenner S."/>
        </authorList>
    </citation>
    <scope>NUCLEOTIDE SEQUENCE [LARGE SCALE GENOMIC DNA]</scope>
    <source>
        <strain evidence="9 10">AR18</strain>
    </source>
</reference>
<feature type="transmembrane region" description="Helical" evidence="7">
    <location>
        <begin position="37"/>
        <end position="57"/>
    </location>
</feature>
<keyword evidence="10" id="KW-1185">Reference proteome</keyword>
<evidence type="ECO:0000256" key="4">
    <source>
        <dbReference type="ARBA" id="ARBA00022692"/>
    </source>
</evidence>
<dbReference type="Gene3D" id="1.10.3730.20">
    <property type="match status" value="1"/>
</dbReference>
<comment type="similarity">
    <text evidence="2">Belongs to the EamA transporter family.</text>
</comment>
<keyword evidence="4 7" id="KW-0812">Transmembrane</keyword>
<dbReference type="InterPro" id="IPR000620">
    <property type="entry name" value="EamA_dom"/>
</dbReference>
<feature type="transmembrane region" description="Helical" evidence="7">
    <location>
        <begin position="121"/>
        <end position="139"/>
    </location>
</feature>
<keyword evidence="5 7" id="KW-1133">Transmembrane helix</keyword>
<feature type="transmembrane region" description="Helical" evidence="7">
    <location>
        <begin position="145"/>
        <end position="164"/>
    </location>
</feature>
<feature type="transmembrane region" description="Helical" evidence="7">
    <location>
        <begin position="69"/>
        <end position="88"/>
    </location>
</feature>
<dbReference type="EMBL" id="CP011502">
    <property type="protein sequence ID" value="ALX04785.1"/>
    <property type="molecule type" value="Genomic_DNA"/>
</dbReference>
<proteinExistence type="inferred from homology"/>
<dbReference type="InterPro" id="IPR051258">
    <property type="entry name" value="Diverse_Substrate_Transporter"/>
</dbReference>
<dbReference type="InterPro" id="IPR037185">
    <property type="entry name" value="EmrE-like"/>
</dbReference>
<feature type="transmembrane region" description="Helical" evidence="7">
    <location>
        <begin position="94"/>
        <end position="112"/>
    </location>
</feature>
<name>A0A0U4BHU8_9ACTN</name>
<dbReference type="AlphaFoldDB" id="A0A0U4BHU8"/>
<keyword evidence="6 7" id="KW-0472">Membrane</keyword>
<accession>A0A0U4BHU8</accession>
<dbReference type="PANTHER" id="PTHR42920:SF11">
    <property type="entry name" value="INNER MEMBRANE PROTEIN YTFF"/>
    <property type="match status" value="1"/>
</dbReference>
<evidence type="ECO:0000256" key="5">
    <source>
        <dbReference type="ARBA" id="ARBA00022989"/>
    </source>
</evidence>
<sequence>MRAAAGPAALLATVLLWSSFALTTRALGTSGLTTLDLALLRFATPLVLLAPWVPGALRRARQERTSTLALLMVGGLPHFLVFAVGAHLTSAGLTGLLVPGTVPLFVTLLLLGRRSVPRGRVVALALITGGVGVSASTMTSASGSVGVVALLAAGLLWAVYTLALARTTLGLLDVVALVSLGSTVGVVAAVALGLGPSAVLGGTADGSQVLTTVLLLGVGTGIASTLCYAQAVRLLGSGAGAVAGASSPMLTATLAAPLLGEPLGPVLAFGLVLVVVGLVLFHTSGRAPSSARLSVDRRPLLVE</sequence>
<dbReference type="KEGG" id="aer:AERYTH_08785"/>
<evidence type="ECO:0000313" key="9">
    <source>
        <dbReference type="EMBL" id="ALX04785.1"/>
    </source>
</evidence>
<feature type="domain" description="EamA" evidence="8">
    <location>
        <begin position="146"/>
        <end position="281"/>
    </location>
</feature>
<evidence type="ECO:0000256" key="3">
    <source>
        <dbReference type="ARBA" id="ARBA00022475"/>
    </source>
</evidence>
<feature type="transmembrane region" description="Helical" evidence="7">
    <location>
        <begin position="241"/>
        <end position="260"/>
    </location>
</feature>
<dbReference type="Proteomes" id="UP000067689">
    <property type="component" value="Chromosome"/>
</dbReference>
<evidence type="ECO:0000256" key="6">
    <source>
        <dbReference type="ARBA" id="ARBA00023136"/>
    </source>
</evidence>
<evidence type="ECO:0000313" key="10">
    <source>
        <dbReference type="Proteomes" id="UP000067689"/>
    </source>
</evidence>
<evidence type="ECO:0000256" key="1">
    <source>
        <dbReference type="ARBA" id="ARBA00004651"/>
    </source>
</evidence>
<evidence type="ECO:0000256" key="7">
    <source>
        <dbReference type="SAM" id="Phobius"/>
    </source>
</evidence>
<dbReference type="STRING" id="2041.AERYTH_08785"/>
<dbReference type="SUPFAM" id="SSF103481">
    <property type="entry name" value="Multidrug resistance efflux transporter EmrE"/>
    <property type="match status" value="1"/>
</dbReference>
<feature type="transmembrane region" description="Helical" evidence="7">
    <location>
        <begin position="171"/>
        <end position="194"/>
    </location>
</feature>
<evidence type="ECO:0000256" key="2">
    <source>
        <dbReference type="ARBA" id="ARBA00007362"/>
    </source>
</evidence>